<dbReference type="Pfam" id="PF09842">
    <property type="entry name" value="DUF2069"/>
    <property type="match status" value="1"/>
</dbReference>
<evidence type="ECO:0000313" key="2">
    <source>
        <dbReference type="EMBL" id="QLQ31106.1"/>
    </source>
</evidence>
<reference evidence="2" key="1">
    <citation type="submission" date="2020-06" db="EMBL/GenBank/DDBJ databases">
        <title>Analysis procedures for assessing recovery of high quality, complete, closed genomes from Nanopore long read metagenome sequencing.</title>
        <authorList>
            <person name="Bessarab I."/>
            <person name="Arumugam K."/>
            <person name="Haryono M."/>
            <person name="Liu X."/>
            <person name="Roy S."/>
            <person name="Zuniga-Montanez R.E."/>
            <person name="Qiu G."/>
            <person name="Drautz-Moses D.I."/>
            <person name="Law Y.Y."/>
            <person name="Wuertz S."/>
            <person name="Lauro F.M."/>
            <person name="Huson D.H."/>
            <person name="Williams R.B."/>
        </authorList>
    </citation>
    <scope>NUCLEOTIDE SEQUENCE [LARGE SCALE GENOMIC DNA]</scope>
    <source>
        <strain evidence="2">SSD2</strain>
    </source>
</reference>
<sequence>MKLLLLWRTLSVGGLLGLIAWIILWNGWLTPIQHMPRWLELLILLAPLLYLVRGILHGRISSSVHAILISLIYATLGVWYAASPLEQLYGYLMLALSAALYLGSFMSAKVLGKQAKETSS</sequence>
<keyword evidence="1" id="KW-0812">Transmembrane</keyword>
<keyword evidence="3" id="KW-1185">Reference proteome</keyword>
<accession>A0A7L6APT5</accession>
<protein>
    <submittedName>
        <fullName evidence="2">DUF2069 domain-containing protein</fullName>
    </submittedName>
</protein>
<gene>
    <name evidence="2" type="ORF">HZT40_05260</name>
</gene>
<dbReference type="Proteomes" id="UP000510621">
    <property type="component" value="Chromosome"/>
</dbReference>
<proteinExistence type="predicted"/>
<dbReference type="EMBL" id="CP059265">
    <property type="protein sequence ID" value="QLQ31106.1"/>
    <property type="molecule type" value="Genomic_DNA"/>
</dbReference>
<organism evidence="2 3">
    <name type="scientific">Candidatus Thiothrix singaporensis</name>
    <dbReference type="NCBI Taxonomy" id="2799669"/>
    <lineage>
        <taxon>Bacteria</taxon>
        <taxon>Pseudomonadati</taxon>
        <taxon>Pseudomonadota</taxon>
        <taxon>Gammaproteobacteria</taxon>
        <taxon>Thiotrichales</taxon>
        <taxon>Thiotrichaceae</taxon>
        <taxon>Thiothrix</taxon>
    </lineage>
</organism>
<feature type="transmembrane region" description="Helical" evidence="1">
    <location>
        <begin position="35"/>
        <end position="52"/>
    </location>
</feature>
<feature type="transmembrane region" description="Helical" evidence="1">
    <location>
        <begin position="64"/>
        <end position="82"/>
    </location>
</feature>
<keyword evidence="1" id="KW-0472">Membrane</keyword>
<dbReference type="InterPro" id="IPR018643">
    <property type="entry name" value="DUF2069_membrane"/>
</dbReference>
<dbReference type="KEGG" id="this:HZT40_05260"/>
<dbReference type="AlphaFoldDB" id="A0A7L6APT5"/>
<evidence type="ECO:0000313" key="3">
    <source>
        <dbReference type="Proteomes" id="UP000510621"/>
    </source>
</evidence>
<feature type="transmembrane region" description="Helical" evidence="1">
    <location>
        <begin position="88"/>
        <end position="111"/>
    </location>
</feature>
<evidence type="ECO:0000256" key="1">
    <source>
        <dbReference type="SAM" id="Phobius"/>
    </source>
</evidence>
<keyword evidence="1" id="KW-1133">Transmembrane helix</keyword>
<name>A0A7L6APT5_9GAMM</name>
<feature type="transmembrane region" description="Helical" evidence="1">
    <location>
        <begin position="12"/>
        <end position="29"/>
    </location>
</feature>